<protein>
    <submittedName>
        <fullName evidence="1">Uncharacterized protein</fullName>
    </submittedName>
</protein>
<evidence type="ECO:0000313" key="1">
    <source>
        <dbReference type="EMBL" id="MFD3000410.1"/>
    </source>
</evidence>
<proteinExistence type="predicted"/>
<organism evidence="1 2">
    <name type="scientific">Pontibacter toksunensis</name>
    <dbReference type="NCBI Taxonomy" id="1332631"/>
    <lineage>
        <taxon>Bacteria</taxon>
        <taxon>Pseudomonadati</taxon>
        <taxon>Bacteroidota</taxon>
        <taxon>Cytophagia</taxon>
        <taxon>Cytophagales</taxon>
        <taxon>Hymenobacteraceae</taxon>
        <taxon>Pontibacter</taxon>
    </lineage>
</organism>
<evidence type="ECO:0000313" key="2">
    <source>
        <dbReference type="Proteomes" id="UP001597641"/>
    </source>
</evidence>
<gene>
    <name evidence="1" type="ORF">ACFS7Z_08575</name>
</gene>
<dbReference type="Proteomes" id="UP001597641">
    <property type="component" value="Unassembled WGS sequence"/>
</dbReference>
<comment type="caution">
    <text evidence="1">The sequence shown here is derived from an EMBL/GenBank/DDBJ whole genome shotgun (WGS) entry which is preliminary data.</text>
</comment>
<sequence>MAKNKKQNENEQGIWLDDLPAIPGVHQQEGFLLAIPADFQVTTDEGVIYNIEVAQVLPRDSATFNLVTTVDEFQATLTRFVNTDKKKLTPSIAVLVTYYDEQLGLYSTLDLWVNLTEVVADYTPSFEPVSGELDTERMVMAFRNFVEYLNTGKYRLE</sequence>
<accession>A0ABW6BRM9</accession>
<dbReference type="RefSeq" id="WP_377483394.1">
    <property type="nucleotide sequence ID" value="NZ_JBHUOX010000005.1"/>
</dbReference>
<dbReference type="EMBL" id="JBHUOX010000005">
    <property type="protein sequence ID" value="MFD3000410.1"/>
    <property type="molecule type" value="Genomic_DNA"/>
</dbReference>
<name>A0ABW6BRM9_9BACT</name>
<keyword evidence="2" id="KW-1185">Reference proteome</keyword>
<reference evidence="2" key="1">
    <citation type="journal article" date="2019" name="Int. J. Syst. Evol. Microbiol.">
        <title>The Global Catalogue of Microorganisms (GCM) 10K type strain sequencing project: providing services to taxonomists for standard genome sequencing and annotation.</title>
        <authorList>
            <consortium name="The Broad Institute Genomics Platform"/>
            <consortium name="The Broad Institute Genome Sequencing Center for Infectious Disease"/>
            <person name="Wu L."/>
            <person name="Ma J."/>
        </authorList>
    </citation>
    <scope>NUCLEOTIDE SEQUENCE [LARGE SCALE GENOMIC DNA]</scope>
    <source>
        <strain evidence="2">KCTC 23984</strain>
    </source>
</reference>